<gene>
    <name evidence="7" type="ordered locus">Oter_2396</name>
</gene>
<accession>B1ZS79</accession>
<dbReference type="SMART" id="SM00327">
    <property type="entry name" value="VWA"/>
    <property type="match status" value="1"/>
</dbReference>
<evidence type="ECO:0000256" key="5">
    <source>
        <dbReference type="SAM" id="Phobius"/>
    </source>
</evidence>
<evidence type="ECO:0000313" key="8">
    <source>
        <dbReference type="Proteomes" id="UP000007013"/>
    </source>
</evidence>
<name>B1ZS79_OPITP</name>
<keyword evidence="3 5" id="KW-1133">Transmembrane helix</keyword>
<feature type="transmembrane region" description="Helical" evidence="5">
    <location>
        <begin position="336"/>
        <end position="355"/>
    </location>
</feature>
<dbReference type="RefSeq" id="WP_012375215.1">
    <property type="nucleotide sequence ID" value="NC_010571.1"/>
</dbReference>
<organism evidence="7 8">
    <name type="scientific">Opitutus terrae (strain DSM 11246 / JCM 15787 / PB90-1)</name>
    <dbReference type="NCBI Taxonomy" id="452637"/>
    <lineage>
        <taxon>Bacteria</taxon>
        <taxon>Pseudomonadati</taxon>
        <taxon>Verrucomicrobiota</taxon>
        <taxon>Opitutia</taxon>
        <taxon>Opitutales</taxon>
        <taxon>Opitutaceae</taxon>
        <taxon>Opitutus</taxon>
    </lineage>
</organism>
<keyword evidence="2 5" id="KW-0812">Transmembrane</keyword>
<dbReference type="PANTHER" id="PTHR22550">
    <property type="entry name" value="SPORE GERMINATION PROTEIN"/>
    <property type="match status" value="1"/>
</dbReference>
<protein>
    <submittedName>
        <fullName evidence="7">von Willebrand factor type A</fullName>
    </submittedName>
</protein>
<dbReference type="KEGG" id="ote:Oter_2396"/>
<dbReference type="Pfam" id="PF00092">
    <property type="entry name" value="VWA"/>
    <property type="match status" value="1"/>
</dbReference>
<dbReference type="EMBL" id="CP001032">
    <property type="protein sequence ID" value="ACB75678.1"/>
    <property type="molecule type" value="Genomic_DNA"/>
</dbReference>
<evidence type="ECO:0000256" key="2">
    <source>
        <dbReference type="ARBA" id="ARBA00022692"/>
    </source>
</evidence>
<dbReference type="SUPFAM" id="SSF53300">
    <property type="entry name" value="vWA-like"/>
    <property type="match status" value="1"/>
</dbReference>
<evidence type="ECO:0000256" key="1">
    <source>
        <dbReference type="ARBA" id="ARBA00022475"/>
    </source>
</evidence>
<feature type="transmembrane region" description="Helical" evidence="5">
    <location>
        <begin position="78"/>
        <end position="95"/>
    </location>
</feature>
<evidence type="ECO:0000259" key="6">
    <source>
        <dbReference type="PROSITE" id="PS50234"/>
    </source>
</evidence>
<feature type="transmembrane region" description="Helical" evidence="5">
    <location>
        <begin position="32"/>
        <end position="50"/>
    </location>
</feature>
<dbReference type="InterPro" id="IPR050768">
    <property type="entry name" value="UPF0353/GerABKA_families"/>
</dbReference>
<dbReference type="STRING" id="452637.Oter_2396"/>
<dbReference type="InterPro" id="IPR036465">
    <property type="entry name" value="vWFA_dom_sf"/>
</dbReference>
<dbReference type="Gene3D" id="3.40.50.410">
    <property type="entry name" value="von Willebrand factor, type A domain"/>
    <property type="match status" value="1"/>
</dbReference>
<sequence>MSALFPDFISASFANAAPALAVLELPGGDLRLANPEWLLALTILPLLLWLRGRRRVPVLLVPFAAAWHRPSRASVSRWPIGLAVLGVILIIAALARPQKVEDKRDVHSQGYDLMLCIDLSGSMLSEDYERGGDRINRLQAIKPVIQAFIERRPSDRIGIVLFSGRAYTMAPLTFDHRWLGSQLERIKVGLIEDGTAIGDGLGVGLTRLEQAQRESGGKRQGAFVVLLTDGANNRGSLTPQQAAELAKARGIPVYTIGAGQDGIVPFPVFDDKGRKLGYRRIMSDLDEGALRDIAEMTGGHFFRAADVGTVESAFRAIDRAQKIEFQAKSYLLTTELFHWLAAPGLAALLLAALLVRARGNGATPTTRSKLTAAPATR</sequence>
<feature type="domain" description="VWFA" evidence="6">
    <location>
        <begin position="112"/>
        <end position="317"/>
    </location>
</feature>
<dbReference type="HOGENOM" id="CLU_024570_0_0_0"/>
<dbReference type="InterPro" id="IPR002035">
    <property type="entry name" value="VWF_A"/>
</dbReference>
<evidence type="ECO:0000313" key="7">
    <source>
        <dbReference type="EMBL" id="ACB75678.1"/>
    </source>
</evidence>
<reference evidence="7 8" key="1">
    <citation type="journal article" date="2011" name="J. Bacteriol.">
        <title>Genome sequence of the verrucomicrobium Opitutus terrae PB90-1, an abundant inhabitant of rice paddy soil ecosystems.</title>
        <authorList>
            <person name="van Passel M.W."/>
            <person name="Kant R."/>
            <person name="Palva A."/>
            <person name="Copeland A."/>
            <person name="Lucas S."/>
            <person name="Lapidus A."/>
            <person name="Glavina del Rio T."/>
            <person name="Pitluck S."/>
            <person name="Goltsman E."/>
            <person name="Clum A."/>
            <person name="Sun H."/>
            <person name="Schmutz J."/>
            <person name="Larimer F.W."/>
            <person name="Land M.L."/>
            <person name="Hauser L."/>
            <person name="Kyrpides N."/>
            <person name="Mikhailova N."/>
            <person name="Richardson P.P."/>
            <person name="Janssen P.H."/>
            <person name="de Vos W.M."/>
            <person name="Smidt H."/>
        </authorList>
    </citation>
    <scope>NUCLEOTIDE SEQUENCE [LARGE SCALE GENOMIC DNA]</scope>
    <source>
        <strain evidence="8">DSM 11246 / JCM 15787 / PB90-1</strain>
    </source>
</reference>
<dbReference type="Proteomes" id="UP000007013">
    <property type="component" value="Chromosome"/>
</dbReference>
<dbReference type="PROSITE" id="PS50234">
    <property type="entry name" value="VWFA"/>
    <property type="match status" value="1"/>
</dbReference>
<dbReference type="PANTHER" id="PTHR22550:SF5">
    <property type="entry name" value="LEUCINE ZIPPER PROTEIN 4"/>
    <property type="match status" value="1"/>
</dbReference>
<keyword evidence="4 5" id="KW-0472">Membrane</keyword>
<evidence type="ECO:0000256" key="4">
    <source>
        <dbReference type="ARBA" id="ARBA00023136"/>
    </source>
</evidence>
<evidence type="ECO:0000256" key="3">
    <source>
        <dbReference type="ARBA" id="ARBA00022989"/>
    </source>
</evidence>
<keyword evidence="8" id="KW-1185">Reference proteome</keyword>
<proteinExistence type="predicted"/>
<dbReference type="AlphaFoldDB" id="B1ZS79"/>
<dbReference type="eggNOG" id="COG2304">
    <property type="taxonomic scope" value="Bacteria"/>
</dbReference>
<dbReference type="OrthoDB" id="6206554at2"/>
<keyword evidence="1" id="KW-1003">Cell membrane</keyword>